<feature type="transmembrane region" description="Helical" evidence="2">
    <location>
        <begin position="190"/>
        <end position="208"/>
    </location>
</feature>
<sequence length="442" mass="47431">MSEIEESQSRTAGSDSGAEVRHNPSVIDGGWGWLVVLGGFATFILWSGLLKGLGVLLSSVTTDLTQNTGLTGEMIAILAGIRSLGGPFAGPIGDKFGYRLVVMTTSFSAALGIIFAAFTHTTMQFLICLAVISGVSFSAPTILTKAMIGRYFHHRFALAIGLASAGDSLSMVLIAPMMQVLLDTYGWRGALLIQGGLCLHLIAVGALLRDPPMSEETQLGYTSIPNEDKIVESSEQTDQTPASSKSFLKTFNFSVLTKLVFWVICLVMTGTYLISILWYLYFVPHAEAKGFTPGQAVTFVAVAGVGQIVTKIAMGKLIDKEMISSRVGLVLCITTCSLTLVIDPLLHTFWPMMIVTTIFGSSFGMVFCLVDVFAKEIAGNDGLASALGFIDLIGGISRIFLGFAPGWIYEKSGSYDTAFVFIGGLYLTTLLPLVTEWIIDKR</sequence>
<proteinExistence type="predicted"/>
<dbReference type="Gene3D" id="1.20.1250.20">
    <property type="entry name" value="MFS general substrate transporter like domains"/>
    <property type="match status" value="1"/>
</dbReference>
<name>A0A8B7XYZ2_ACAPL</name>
<feature type="transmembrane region" description="Helical" evidence="2">
    <location>
        <begin position="70"/>
        <end position="89"/>
    </location>
</feature>
<dbReference type="OrthoDB" id="6499973at2759"/>
<accession>A0A8B7XYZ2</accession>
<reference evidence="5" key="1">
    <citation type="submission" date="2025-08" db="UniProtKB">
        <authorList>
            <consortium name="RefSeq"/>
        </authorList>
    </citation>
    <scope>IDENTIFICATION</scope>
</reference>
<feature type="transmembrane region" description="Helical" evidence="2">
    <location>
        <begin position="31"/>
        <end position="50"/>
    </location>
</feature>
<dbReference type="GeneID" id="110976212"/>
<feature type="domain" description="Major facilitator superfamily (MFS) profile" evidence="3">
    <location>
        <begin position="34"/>
        <end position="441"/>
    </location>
</feature>
<dbReference type="PANTHER" id="PTHR11360">
    <property type="entry name" value="MONOCARBOXYLATE TRANSPORTER"/>
    <property type="match status" value="1"/>
</dbReference>
<feature type="transmembrane region" description="Helical" evidence="2">
    <location>
        <begin position="386"/>
        <end position="408"/>
    </location>
</feature>
<comment type="subcellular location">
    <subcellularLocation>
        <location evidence="1">Membrane</location>
        <topology evidence="1">Multi-pass membrane protein</topology>
    </subcellularLocation>
</comment>
<feature type="transmembrane region" description="Helical" evidence="2">
    <location>
        <begin position="259"/>
        <end position="282"/>
    </location>
</feature>
<feature type="transmembrane region" description="Helical" evidence="2">
    <location>
        <begin position="124"/>
        <end position="144"/>
    </location>
</feature>
<feature type="transmembrane region" description="Helical" evidence="2">
    <location>
        <begin position="156"/>
        <end position="178"/>
    </location>
</feature>
<dbReference type="Pfam" id="PF07690">
    <property type="entry name" value="MFS_1"/>
    <property type="match status" value="1"/>
</dbReference>
<dbReference type="InterPro" id="IPR036259">
    <property type="entry name" value="MFS_trans_sf"/>
</dbReference>
<dbReference type="KEGG" id="aplc:110976212"/>
<dbReference type="Proteomes" id="UP000694845">
    <property type="component" value="Unplaced"/>
</dbReference>
<dbReference type="PANTHER" id="PTHR11360:SF303">
    <property type="entry name" value="MAJOR FACILITATOR SUPERFAMILY (MFS) PROFILE DOMAIN-CONTAINING PROTEIN"/>
    <property type="match status" value="1"/>
</dbReference>
<dbReference type="GO" id="GO:0008028">
    <property type="term" value="F:monocarboxylic acid transmembrane transporter activity"/>
    <property type="evidence" value="ECO:0007669"/>
    <property type="project" value="TreeGrafter"/>
</dbReference>
<keyword evidence="2" id="KW-1133">Transmembrane helix</keyword>
<organism evidence="4 5">
    <name type="scientific">Acanthaster planci</name>
    <name type="common">Crown-of-thorns starfish</name>
    <dbReference type="NCBI Taxonomy" id="133434"/>
    <lineage>
        <taxon>Eukaryota</taxon>
        <taxon>Metazoa</taxon>
        <taxon>Echinodermata</taxon>
        <taxon>Eleutherozoa</taxon>
        <taxon>Asterozoa</taxon>
        <taxon>Asteroidea</taxon>
        <taxon>Valvatacea</taxon>
        <taxon>Valvatida</taxon>
        <taxon>Acanthasteridae</taxon>
        <taxon>Acanthaster</taxon>
    </lineage>
</organism>
<gene>
    <name evidence="5" type="primary">LOC110976212</name>
</gene>
<evidence type="ECO:0000259" key="3">
    <source>
        <dbReference type="PROSITE" id="PS50850"/>
    </source>
</evidence>
<feature type="transmembrane region" description="Helical" evidence="2">
    <location>
        <begin position="96"/>
        <end position="118"/>
    </location>
</feature>
<evidence type="ECO:0000313" key="4">
    <source>
        <dbReference type="Proteomes" id="UP000694845"/>
    </source>
</evidence>
<keyword evidence="2" id="KW-0472">Membrane</keyword>
<keyword evidence="2" id="KW-0812">Transmembrane</keyword>
<feature type="transmembrane region" description="Helical" evidence="2">
    <location>
        <begin position="326"/>
        <end position="346"/>
    </location>
</feature>
<keyword evidence="4" id="KW-1185">Reference proteome</keyword>
<feature type="transmembrane region" description="Helical" evidence="2">
    <location>
        <begin position="352"/>
        <end position="374"/>
    </location>
</feature>
<dbReference type="OMA" id="DFRIFCD"/>
<dbReference type="GO" id="GO:0016020">
    <property type="term" value="C:membrane"/>
    <property type="evidence" value="ECO:0007669"/>
    <property type="project" value="UniProtKB-SubCell"/>
</dbReference>
<dbReference type="InterPro" id="IPR020846">
    <property type="entry name" value="MFS_dom"/>
</dbReference>
<dbReference type="PROSITE" id="PS50850">
    <property type="entry name" value="MFS"/>
    <property type="match status" value="1"/>
</dbReference>
<dbReference type="InterPro" id="IPR050327">
    <property type="entry name" value="Proton-linked_MCT"/>
</dbReference>
<evidence type="ECO:0000313" key="5">
    <source>
        <dbReference type="RefSeq" id="XP_022084991.1"/>
    </source>
</evidence>
<evidence type="ECO:0000256" key="1">
    <source>
        <dbReference type="ARBA" id="ARBA00004141"/>
    </source>
</evidence>
<dbReference type="InterPro" id="IPR011701">
    <property type="entry name" value="MFS"/>
</dbReference>
<dbReference type="RefSeq" id="XP_022084991.1">
    <property type="nucleotide sequence ID" value="XM_022229299.1"/>
</dbReference>
<feature type="transmembrane region" description="Helical" evidence="2">
    <location>
        <begin position="420"/>
        <end position="439"/>
    </location>
</feature>
<evidence type="ECO:0000256" key="2">
    <source>
        <dbReference type="SAM" id="Phobius"/>
    </source>
</evidence>
<dbReference type="SUPFAM" id="SSF103473">
    <property type="entry name" value="MFS general substrate transporter"/>
    <property type="match status" value="1"/>
</dbReference>
<dbReference type="AlphaFoldDB" id="A0A8B7XYZ2"/>
<protein>
    <submittedName>
        <fullName evidence="5">Monocarboxylate transporter 13-like</fullName>
    </submittedName>
</protein>
<feature type="transmembrane region" description="Helical" evidence="2">
    <location>
        <begin position="294"/>
        <end position="314"/>
    </location>
</feature>